<protein>
    <submittedName>
        <fullName evidence="1">Uncharacterized protein</fullName>
    </submittedName>
</protein>
<organism evidence="1 2">
    <name type="scientific">Pristionchus fissidentatus</name>
    <dbReference type="NCBI Taxonomy" id="1538716"/>
    <lineage>
        <taxon>Eukaryota</taxon>
        <taxon>Metazoa</taxon>
        <taxon>Ecdysozoa</taxon>
        <taxon>Nematoda</taxon>
        <taxon>Chromadorea</taxon>
        <taxon>Rhabditida</taxon>
        <taxon>Rhabditina</taxon>
        <taxon>Diplogasteromorpha</taxon>
        <taxon>Diplogasteroidea</taxon>
        <taxon>Neodiplogasteridae</taxon>
        <taxon>Pristionchus</taxon>
    </lineage>
</organism>
<dbReference type="AlphaFoldDB" id="A0AAV5VKC4"/>
<feature type="non-terminal residue" evidence="1">
    <location>
        <position position="74"/>
    </location>
</feature>
<sequence>RKRFFNILLQDPDGDNNEHGSHIFRTIFELYNLGRNEHCITAENISDKEQEIIAHVTDGWIWSILYGCTRNYYS</sequence>
<accession>A0AAV5VKC4</accession>
<gene>
    <name evidence="1" type="ORF">PFISCL1PPCAC_11115</name>
</gene>
<name>A0AAV5VKC4_9BILA</name>
<reference evidence="1" key="1">
    <citation type="submission" date="2023-10" db="EMBL/GenBank/DDBJ databases">
        <title>Genome assembly of Pristionchus species.</title>
        <authorList>
            <person name="Yoshida K."/>
            <person name="Sommer R.J."/>
        </authorList>
    </citation>
    <scope>NUCLEOTIDE SEQUENCE</scope>
    <source>
        <strain evidence="1">RS5133</strain>
    </source>
</reference>
<evidence type="ECO:0000313" key="1">
    <source>
        <dbReference type="EMBL" id="GMT19818.1"/>
    </source>
</evidence>
<dbReference type="EMBL" id="BTSY01000003">
    <property type="protein sequence ID" value="GMT19818.1"/>
    <property type="molecule type" value="Genomic_DNA"/>
</dbReference>
<evidence type="ECO:0000313" key="2">
    <source>
        <dbReference type="Proteomes" id="UP001432322"/>
    </source>
</evidence>
<comment type="caution">
    <text evidence="1">The sequence shown here is derived from an EMBL/GenBank/DDBJ whole genome shotgun (WGS) entry which is preliminary data.</text>
</comment>
<dbReference type="Proteomes" id="UP001432322">
    <property type="component" value="Unassembled WGS sequence"/>
</dbReference>
<feature type="non-terminal residue" evidence="1">
    <location>
        <position position="1"/>
    </location>
</feature>
<proteinExistence type="predicted"/>
<keyword evidence="2" id="KW-1185">Reference proteome</keyword>